<dbReference type="Proteomes" id="UP001159427">
    <property type="component" value="Unassembled WGS sequence"/>
</dbReference>
<sequence>MDISIEDDERTLTMLLVAPEPVLTALETEVHVPLLTDKQQVPENPQPQFDNVSPPDGHNQETIAEGNTSTKAEDNKDEILRLLQKSFSDLTSVSDLQSFLFLYSRVRVMVSVEKLLELNGETCVTAVNTGDTTIVCGDKVSYNVTSCGSRVEIVWKCKKGHCKKWESSEVLVTKRSSNIYLNDSLQAAAIIISGNNYEKFSLLAKALNLNLISVSTFNRFQKHCAEPVVRNIWQKMNSLIQKILNHYDEICLCGDGRNDSPGHSARYCVYTLMEHATNVIVDFEVVDSRETGGNSVNMEREGLRRLLEKMASTMPFSDASSSIMKLVRETKDKYPQLLELFHSLDIWHKAKKLSKCLHQAAKMKGCEAIKPWIEDIVNHFWFCCQSCNRDVEELKDTWFGVLHHVCGEHSWGGGECKHDPETVSNQEKAYLQKSSKAMVALRNVVLDKKWLPHIAFYVRFRHTSVLESFNSMLTKYAPKRSSFEYPFFIMRIMLAAIDHNMHLFRGSKTKADGTECGHRKYSKRTKKYHAEPVKQDKEYNYFPFLIARMLKERSQFEGSFTQRTDDNAFNPKQIAPDTWHERTSPNRSINEGSVTF</sequence>
<dbReference type="PANTHER" id="PTHR31751:SF7">
    <property type="entry name" value="THAP-TYPE DOMAIN-CONTAINING PROTEIN"/>
    <property type="match status" value="1"/>
</dbReference>
<evidence type="ECO:0000256" key="1">
    <source>
        <dbReference type="SAM" id="MobiDB-lite"/>
    </source>
</evidence>
<evidence type="ECO:0000313" key="2">
    <source>
        <dbReference type="EMBL" id="CAH3041577.1"/>
    </source>
</evidence>
<feature type="compositionally biased region" description="Polar residues" evidence="1">
    <location>
        <begin position="37"/>
        <end position="51"/>
    </location>
</feature>
<dbReference type="PANTHER" id="PTHR31751">
    <property type="entry name" value="SI:CH211-108C17.2-RELATED-RELATED"/>
    <property type="match status" value="1"/>
</dbReference>
<feature type="region of interest" description="Disordered" evidence="1">
    <location>
        <begin position="37"/>
        <end position="71"/>
    </location>
</feature>
<accession>A0ABN8N2H9</accession>
<feature type="region of interest" description="Disordered" evidence="1">
    <location>
        <begin position="560"/>
        <end position="596"/>
    </location>
</feature>
<reference evidence="2 3" key="1">
    <citation type="submission" date="2022-05" db="EMBL/GenBank/DDBJ databases">
        <authorList>
            <consortium name="Genoscope - CEA"/>
            <person name="William W."/>
        </authorList>
    </citation>
    <scope>NUCLEOTIDE SEQUENCE [LARGE SCALE GENOMIC DNA]</scope>
</reference>
<evidence type="ECO:0000313" key="3">
    <source>
        <dbReference type="Proteomes" id="UP001159427"/>
    </source>
</evidence>
<comment type="caution">
    <text evidence="2">The sequence shown here is derived from an EMBL/GenBank/DDBJ whole genome shotgun (WGS) entry which is preliminary data.</text>
</comment>
<feature type="compositionally biased region" description="Polar residues" evidence="1">
    <location>
        <begin position="60"/>
        <end position="70"/>
    </location>
</feature>
<organism evidence="2 3">
    <name type="scientific">Porites evermanni</name>
    <dbReference type="NCBI Taxonomy" id="104178"/>
    <lineage>
        <taxon>Eukaryota</taxon>
        <taxon>Metazoa</taxon>
        <taxon>Cnidaria</taxon>
        <taxon>Anthozoa</taxon>
        <taxon>Hexacorallia</taxon>
        <taxon>Scleractinia</taxon>
        <taxon>Fungiina</taxon>
        <taxon>Poritidae</taxon>
        <taxon>Porites</taxon>
    </lineage>
</organism>
<dbReference type="EMBL" id="CALNXI010000732">
    <property type="protein sequence ID" value="CAH3041577.1"/>
    <property type="molecule type" value="Genomic_DNA"/>
</dbReference>
<proteinExistence type="predicted"/>
<gene>
    <name evidence="2" type="ORF">PEVE_00040352</name>
</gene>
<keyword evidence="3" id="KW-1185">Reference proteome</keyword>
<feature type="compositionally biased region" description="Polar residues" evidence="1">
    <location>
        <begin position="585"/>
        <end position="596"/>
    </location>
</feature>
<name>A0ABN8N2H9_9CNID</name>
<protein>
    <submittedName>
        <fullName evidence="2">Uncharacterized protein</fullName>
    </submittedName>
</protein>